<dbReference type="InterPro" id="IPR037682">
    <property type="entry name" value="TonB_C"/>
</dbReference>
<gene>
    <name evidence="2" type="ORF">B0I22_2268</name>
</gene>
<evidence type="ECO:0000313" key="2">
    <source>
        <dbReference type="EMBL" id="TDX84637.1"/>
    </source>
</evidence>
<proteinExistence type="predicted"/>
<keyword evidence="3" id="KW-1185">Reference proteome</keyword>
<sequence length="132" mass="15134">MNIFEKITMKNLILFCFLLLGGFVFSQTKDSIISTEARAEYQGGDEQFKKDIMKKFRIRKVHGKGTFVTNVRFIVERDGMVSNIKAKGENESFNKEAMRAVSKMKPKWKAGMINGENVRCYFTVPLTANFSD</sequence>
<evidence type="ECO:0000313" key="3">
    <source>
        <dbReference type="Proteomes" id="UP000295313"/>
    </source>
</evidence>
<dbReference type="OrthoDB" id="1095452at2"/>
<feature type="domain" description="TonB C-terminal" evidence="1">
    <location>
        <begin position="69"/>
        <end position="126"/>
    </location>
</feature>
<comment type="caution">
    <text evidence="2">The sequence shown here is derived from an EMBL/GenBank/DDBJ whole genome shotgun (WGS) entry which is preliminary data.</text>
</comment>
<dbReference type="Proteomes" id="UP000295313">
    <property type="component" value="Unassembled WGS sequence"/>
</dbReference>
<reference evidence="2 3" key="1">
    <citation type="submission" date="2019-03" db="EMBL/GenBank/DDBJ databases">
        <title>Genomic Encyclopedia of Type Strains, Phase III (KMG-III): the genomes of soil and plant-associated and newly described type strains.</title>
        <authorList>
            <person name="Whitman W."/>
        </authorList>
    </citation>
    <scope>NUCLEOTIDE SEQUENCE [LARGE SCALE GENOMIC DNA]</scope>
    <source>
        <strain evidence="2 3">CGMCC 1.12802</strain>
    </source>
</reference>
<accession>A0A4R8I6N1</accession>
<dbReference type="GO" id="GO:0055085">
    <property type="term" value="P:transmembrane transport"/>
    <property type="evidence" value="ECO:0007669"/>
    <property type="project" value="InterPro"/>
</dbReference>
<dbReference type="Pfam" id="PF03544">
    <property type="entry name" value="TonB_C"/>
    <property type="match status" value="1"/>
</dbReference>
<dbReference type="AlphaFoldDB" id="A0A4R8I6N1"/>
<evidence type="ECO:0000259" key="1">
    <source>
        <dbReference type="Pfam" id="PF03544"/>
    </source>
</evidence>
<dbReference type="Gene3D" id="3.30.1150.10">
    <property type="match status" value="1"/>
</dbReference>
<name>A0A4R8I6N1_9FLAO</name>
<protein>
    <submittedName>
        <fullName evidence="2">TonB-like protein</fullName>
    </submittedName>
</protein>
<dbReference type="EMBL" id="SOEO01000002">
    <property type="protein sequence ID" value="TDX84637.1"/>
    <property type="molecule type" value="Genomic_DNA"/>
</dbReference>
<organism evidence="2 3">
    <name type="scientific">Epilithonimonas xixisoli</name>
    <dbReference type="NCBI Taxonomy" id="1476462"/>
    <lineage>
        <taxon>Bacteria</taxon>
        <taxon>Pseudomonadati</taxon>
        <taxon>Bacteroidota</taxon>
        <taxon>Flavobacteriia</taxon>
        <taxon>Flavobacteriales</taxon>
        <taxon>Weeksellaceae</taxon>
        <taxon>Chryseobacterium group</taxon>
        <taxon>Epilithonimonas</taxon>
    </lineage>
</organism>
<dbReference type="SUPFAM" id="SSF74653">
    <property type="entry name" value="TolA/TonB C-terminal domain"/>
    <property type="match status" value="1"/>
</dbReference>